<dbReference type="CDD" id="cd02869">
    <property type="entry name" value="PseudoU_synth_RluA_like"/>
    <property type="match status" value="1"/>
</dbReference>
<dbReference type="PROSITE" id="PS50889">
    <property type="entry name" value="S4"/>
    <property type="match status" value="1"/>
</dbReference>
<name>A0A517VDH0_9PLAN</name>
<dbReference type="InterPro" id="IPR036986">
    <property type="entry name" value="S4_RNA-bd_sf"/>
</dbReference>
<accession>A0A517VDH0</accession>
<keyword evidence="8" id="KW-1185">Reference proteome</keyword>
<sequence length="342" mass="39147">MSDELSSPPPELSSEPIEITVEARAHGWRIDHYLCRLYPNYTRVLFQTAIKQEAVLVNGLPVKAARRMRVNDRVSVRLPELPDNRLPPEDIPIDIVYEDDWIAVINKPSDMIVHPGKGNYAGTLAGALQHHFDKLSDVAGQYRPGIVHRLDRNTSGIMVVAKDNQVHAKLSAQFEKREVQKEYRAIVWGRMEFDTDFIDTFMCVHPRAREKMIVCDEGGNARNAFTYYEVIERYQAFTYVCLKPRTGRTHQLRVHMQHIGHSIVADRVYGGHKSLKMKSLGIQAEADAAERENDVLIERQALHAYCLEFFHPQSGKPMKFEAPLPEDMQNTLAALDQYQKEV</sequence>
<dbReference type="KEGG" id="gax:Pan161_27080"/>
<dbReference type="Gene3D" id="3.30.2350.10">
    <property type="entry name" value="Pseudouridine synthase"/>
    <property type="match status" value="1"/>
</dbReference>
<dbReference type="NCBIfam" id="TIGR00005">
    <property type="entry name" value="rluA_subfam"/>
    <property type="match status" value="1"/>
</dbReference>
<dbReference type="PROSITE" id="PS01129">
    <property type="entry name" value="PSI_RLU"/>
    <property type="match status" value="1"/>
</dbReference>
<organism evidence="7 8">
    <name type="scientific">Gimesia algae</name>
    <dbReference type="NCBI Taxonomy" id="2527971"/>
    <lineage>
        <taxon>Bacteria</taxon>
        <taxon>Pseudomonadati</taxon>
        <taxon>Planctomycetota</taxon>
        <taxon>Planctomycetia</taxon>
        <taxon>Planctomycetales</taxon>
        <taxon>Planctomycetaceae</taxon>
        <taxon>Gimesia</taxon>
    </lineage>
</organism>
<dbReference type="PANTHER" id="PTHR21600:SF44">
    <property type="entry name" value="RIBOSOMAL LARGE SUBUNIT PSEUDOURIDINE SYNTHASE D"/>
    <property type="match status" value="1"/>
</dbReference>
<dbReference type="Pfam" id="PF01479">
    <property type="entry name" value="S4"/>
    <property type="match status" value="1"/>
</dbReference>
<feature type="domain" description="RNA-binding S4" evidence="6">
    <location>
        <begin position="28"/>
        <end position="86"/>
    </location>
</feature>
<protein>
    <recommendedName>
        <fullName evidence="5">Pseudouridine synthase</fullName>
        <ecNumber evidence="5">5.4.99.-</ecNumber>
    </recommendedName>
</protein>
<evidence type="ECO:0000313" key="8">
    <source>
        <dbReference type="Proteomes" id="UP000316855"/>
    </source>
</evidence>
<dbReference type="EC" id="5.4.99.-" evidence="5"/>
<dbReference type="OrthoDB" id="9784108at2"/>
<dbReference type="CDD" id="cd00165">
    <property type="entry name" value="S4"/>
    <property type="match status" value="1"/>
</dbReference>
<dbReference type="InterPro" id="IPR006145">
    <property type="entry name" value="PsdUridine_synth_RsuA/RluA"/>
</dbReference>
<comment type="function">
    <text evidence="5">Responsible for synthesis of pseudouridine from uracil.</text>
</comment>
<dbReference type="SUPFAM" id="SSF55174">
    <property type="entry name" value="Alpha-L RNA-binding motif"/>
    <property type="match status" value="1"/>
</dbReference>
<proteinExistence type="inferred from homology"/>
<dbReference type="PANTHER" id="PTHR21600">
    <property type="entry name" value="MITOCHONDRIAL RNA PSEUDOURIDINE SYNTHASE"/>
    <property type="match status" value="1"/>
</dbReference>
<dbReference type="RefSeq" id="WP_145227622.1">
    <property type="nucleotide sequence ID" value="NZ_CP036343.1"/>
</dbReference>
<evidence type="ECO:0000256" key="3">
    <source>
        <dbReference type="PIRSR" id="PIRSR606225-1"/>
    </source>
</evidence>
<dbReference type="InterPro" id="IPR020103">
    <property type="entry name" value="PsdUridine_synth_cat_dom_sf"/>
</dbReference>
<keyword evidence="2 5" id="KW-0413">Isomerase</keyword>
<evidence type="ECO:0000256" key="1">
    <source>
        <dbReference type="ARBA" id="ARBA00010876"/>
    </source>
</evidence>
<feature type="active site" evidence="3">
    <location>
        <position position="151"/>
    </location>
</feature>
<dbReference type="InterPro" id="IPR050188">
    <property type="entry name" value="RluA_PseudoU_synthase"/>
</dbReference>
<comment type="similarity">
    <text evidence="1 5">Belongs to the pseudouridine synthase RluA family.</text>
</comment>
<dbReference type="Pfam" id="PF00849">
    <property type="entry name" value="PseudoU_synth_2"/>
    <property type="match status" value="1"/>
</dbReference>
<dbReference type="SUPFAM" id="SSF55120">
    <property type="entry name" value="Pseudouridine synthase"/>
    <property type="match status" value="1"/>
</dbReference>
<dbReference type="InterPro" id="IPR006225">
    <property type="entry name" value="PsdUridine_synth_RluC/D"/>
</dbReference>
<gene>
    <name evidence="7" type="ORF">Pan161_27080</name>
</gene>
<reference evidence="7 8" key="1">
    <citation type="submission" date="2019-02" db="EMBL/GenBank/DDBJ databases">
        <title>Deep-cultivation of Planctomycetes and their phenomic and genomic characterization uncovers novel biology.</title>
        <authorList>
            <person name="Wiegand S."/>
            <person name="Jogler M."/>
            <person name="Boedeker C."/>
            <person name="Pinto D."/>
            <person name="Vollmers J."/>
            <person name="Rivas-Marin E."/>
            <person name="Kohn T."/>
            <person name="Peeters S.H."/>
            <person name="Heuer A."/>
            <person name="Rast P."/>
            <person name="Oberbeckmann S."/>
            <person name="Bunk B."/>
            <person name="Jeske O."/>
            <person name="Meyerdierks A."/>
            <person name="Storesund J.E."/>
            <person name="Kallscheuer N."/>
            <person name="Luecker S."/>
            <person name="Lage O.M."/>
            <person name="Pohl T."/>
            <person name="Merkel B.J."/>
            <person name="Hornburger P."/>
            <person name="Mueller R.-W."/>
            <person name="Bruemmer F."/>
            <person name="Labrenz M."/>
            <person name="Spormann A.M."/>
            <person name="Op den Camp H."/>
            <person name="Overmann J."/>
            <person name="Amann R."/>
            <person name="Jetten M.S.M."/>
            <person name="Mascher T."/>
            <person name="Medema M.H."/>
            <person name="Devos D.P."/>
            <person name="Kaster A.-K."/>
            <person name="Ovreas L."/>
            <person name="Rohde M."/>
            <person name="Galperin M.Y."/>
            <person name="Jogler C."/>
        </authorList>
    </citation>
    <scope>NUCLEOTIDE SEQUENCE [LARGE SCALE GENOMIC DNA]</scope>
    <source>
        <strain evidence="7 8">Pan161</strain>
    </source>
</reference>
<dbReference type="EMBL" id="CP036343">
    <property type="protein sequence ID" value="QDT91054.1"/>
    <property type="molecule type" value="Genomic_DNA"/>
</dbReference>
<evidence type="ECO:0000256" key="5">
    <source>
        <dbReference type="RuleBase" id="RU362028"/>
    </source>
</evidence>
<dbReference type="Gene3D" id="3.10.290.10">
    <property type="entry name" value="RNA-binding S4 domain"/>
    <property type="match status" value="1"/>
</dbReference>
<evidence type="ECO:0000313" key="7">
    <source>
        <dbReference type="EMBL" id="QDT91054.1"/>
    </source>
</evidence>
<dbReference type="GO" id="GO:0003723">
    <property type="term" value="F:RNA binding"/>
    <property type="evidence" value="ECO:0007669"/>
    <property type="project" value="UniProtKB-KW"/>
</dbReference>
<dbReference type="InterPro" id="IPR006224">
    <property type="entry name" value="PsdUridine_synth_RluA-like_CS"/>
</dbReference>
<keyword evidence="4" id="KW-0694">RNA-binding</keyword>
<evidence type="ECO:0000256" key="2">
    <source>
        <dbReference type="ARBA" id="ARBA00023235"/>
    </source>
</evidence>
<dbReference type="SMART" id="SM00363">
    <property type="entry name" value="S4"/>
    <property type="match status" value="1"/>
</dbReference>
<comment type="catalytic activity">
    <reaction evidence="5">
        <text>a uridine in RNA = a pseudouridine in RNA</text>
        <dbReference type="Rhea" id="RHEA:48348"/>
        <dbReference type="Rhea" id="RHEA-COMP:12068"/>
        <dbReference type="Rhea" id="RHEA-COMP:12069"/>
        <dbReference type="ChEBI" id="CHEBI:65314"/>
        <dbReference type="ChEBI" id="CHEBI:65315"/>
    </reaction>
</comment>
<dbReference type="GO" id="GO:0000455">
    <property type="term" value="P:enzyme-directed rRNA pseudouridine synthesis"/>
    <property type="evidence" value="ECO:0007669"/>
    <property type="project" value="TreeGrafter"/>
</dbReference>
<dbReference type="InterPro" id="IPR002942">
    <property type="entry name" value="S4_RNA-bd"/>
</dbReference>
<evidence type="ECO:0000259" key="6">
    <source>
        <dbReference type="SMART" id="SM00363"/>
    </source>
</evidence>
<evidence type="ECO:0000256" key="4">
    <source>
        <dbReference type="PROSITE-ProRule" id="PRU00182"/>
    </source>
</evidence>
<dbReference type="Proteomes" id="UP000316855">
    <property type="component" value="Chromosome"/>
</dbReference>
<dbReference type="AlphaFoldDB" id="A0A517VDH0"/>
<dbReference type="GO" id="GO:0120159">
    <property type="term" value="F:rRNA pseudouridine synthase activity"/>
    <property type="evidence" value="ECO:0007669"/>
    <property type="project" value="UniProtKB-ARBA"/>
</dbReference>